<comment type="caution">
    <text evidence="3">The sequence shown here is derived from an EMBL/GenBank/DDBJ whole genome shotgun (WGS) entry which is preliminary data.</text>
</comment>
<keyword evidence="2" id="KW-0472">Membrane</keyword>
<feature type="transmembrane region" description="Helical" evidence="2">
    <location>
        <begin position="51"/>
        <end position="72"/>
    </location>
</feature>
<feature type="region of interest" description="Disordered" evidence="1">
    <location>
        <begin position="1"/>
        <end position="21"/>
    </location>
</feature>
<evidence type="ECO:0000256" key="1">
    <source>
        <dbReference type="SAM" id="MobiDB-lite"/>
    </source>
</evidence>
<evidence type="ECO:0000313" key="4">
    <source>
        <dbReference type="Proteomes" id="UP001500751"/>
    </source>
</evidence>
<name>A0ABN2TVX4_9ACTN</name>
<feature type="transmembrane region" description="Helical" evidence="2">
    <location>
        <begin position="26"/>
        <end position="46"/>
    </location>
</feature>
<feature type="region of interest" description="Disordered" evidence="1">
    <location>
        <begin position="80"/>
        <end position="110"/>
    </location>
</feature>
<reference evidence="3 4" key="1">
    <citation type="journal article" date="2019" name="Int. J. Syst. Evol. Microbiol.">
        <title>The Global Catalogue of Microorganisms (GCM) 10K type strain sequencing project: providing services to taxonomists for standard genome sequencing and annotation.</title>
        <authorList>
            <consortium name="The Broad Institute Genomics Platform"/>
            <consortium name="The Broad Institute Genome Sequencing Center for Infectious Disease"/>
            <person name="Wu L."/>
            <person name="Ma J."/>
        </authorList>
    </citation>
    <scope>NUCLEOTIDE SEQUENCE [LARGE SCALE GENOMIC DNA]</scope>
    <source>
        <strain evidence="3 4">JCM 16014</strain>
    </source>
</reference>
<organism evidence="3 4">
    <name type="scientific">Catenulispora yoronensis</name>
    <dbReference type="NCBI Taxonomy" id="450799"/>
    <lineage>
        <taxon>Bacteria</taxon>
        <taxon>Bacillati</taxon>
        <taxon>Actinomycetota</taxon>
        <taxon>Actinomycetes</taxon>
        <taxon>Catenulisporales</taxon>
        <taxon>Catenulisporaceae</taxon>
        <taxon>Catenulispora</taxon>
    </lineage>
</organism>
<sequence>MSSHTHSHTRSGGHTGHTGHTGQASAAPWIVVGLLIAGALAIGGALMAWSLVLLVIGAVLILAGLVFAAVLAHHGASPVSFSEEVPENTYGPRGTTDGDSSPPIDTNSSG</sequence>
<keyword evidence="4" id="KW-1185">Reference proteome</keyword>
<accession>A0ABN2TVX4</accession>
<proteinExistence type="predicted"/>
<protein>
    <submittedName>
        <fullName evidence="3">Uncharacterized protein</fullName>
    </submittedName>
</protein>
<dbReference type="EMBL" id="BAAAQN010000007">
    <property type="protein sequence ID" value="GAA2021462.1"/>
    <property type="molecule type" value="Genomic_DNA"/>
</dbReference>
<feature type="compositionally biased region" description="Polar residues" evidence="1">
    <location>
        <begin position="97"/>
        <end position="110"/>
    </location>
</feature>
<dbReference type="RefSeq" id="WP_344665054.1">
    <property type="nucleotide sequence ID" value="NZ_BAAAQN010000007.1"/>
</dbReference>
<gene>
    <name evidence="3" type="ORF">GCM10009839_18150</name>
</gene>
<evidence type="ECO:0000256" key="2">
    <source>
        <dbReference type="SAM" id="Phobius"/>
    </source>
</evidence>
<feature type="compositionally biased region" description="Basic residues" evidence="1">
    <location>
        <begin position="1"/>
        <end position="11"/>
    </location>
</feature>
<keyword evidence="2" id="KW-0812">Transmembrane</keyword>
<dbReference type="Proteomes" id="UP001500751">
    <property type="component" value="Unassembled WGS sequence"/>
</dbReference>
<evidence type="ECO:0000313" key="3">
    <source>
        <dbReference type="EMBL" id="GAA2021462.1"/>
    </source>
</evidence>
<keyword evidence="2" id="KW-1133">Transmembrane helix</keyword>